<dbReference type="Proteomes" id="UP000663848">
    <property type="component" value="Unassembled WGS sequence"/>
</dbReference>
<gene>
    <name evidence="2" type="ORF">QYT958_LOCUS48776</name>
</gene>
<reference evidence="2" key="1">
    <citation type="submission" date="2021-02" db="EMBL/GenBank/DDBJ databases">
        <authorList>
            <person name="Nowell W R."/>
        </authorList>
    </citation>
    <scope>NUCLEOTIDE SEQUENCE</scope>
</reference>
<evidence type="ECO:0000313" key="3">
    <source>
        <dbReference type="Proteomes" id="UP000663848"/>
    </source>
</evidence>
<proteinExistence type="predicted"/>
<feature type="non-terminal residue" evidence="2">
    <location>
        <position position="39"/>
    </location>
</feature>
<protein>
    <submittedName>
        <fullName evidence="2">Uncharacterized protein</fullName>
    </submittedName>
</protein>
<evidence type="ECO:0000256" key="1">
    <source>
        <dbReference type="SAM" id="MobiDB-lite"/>
    </source>
</evidence>
<organism evidence="2 3">
    <name type="scientific">Rotaria socialis</name>
    <dbReference type="NCBI Taxonomy" id="392032"/>
    <lineage>
        <taxon>Eukaryota</taxon>
        <taxon>Metazoa</taxon>
        <taxon>Spiralia</taxon>
        <taxon>Gnathifera</taxon>
        <taxon>Rotifera</taxon>
        <taxon>Eurotatoria</taxon>
        <taxon>Bdelloidea</taxon>
        <taxon>Philodinida</taxon>
        <taxon>Philodinidae</taxon>
        <taxon>Rotaria</taxon>
    </lineage>
</organism>
<sequence length="39" mass="4131">MEIENVPDGATPPPHTVASVRSPDPIARKVIEPNPPATE</sequence>
<dbReference type="AlphaFoldDB" id="A0A822GRI7"/>
<comment type="caution">
    <text evidence="2">The sequence shown here is derived from an EMBL/GenBank/DDBJ whole genome shotgun (WGS) entry which is preliminary data.</text>
</comment>
<evidence type="ECO:0000313" key="2">
    <source>
        <dbReference type="EMBL" id="CAF5153560.1"/>
    </source>
</evidence>
<name>A0A822GRI7_9BILA</name>
<dbReference type="EMBL" id="CAJOBR010102125">
    <property type="protein sequence ID" value="CAF5153560.1"/>
    <property type="molecule type" value="Genomic_DNA"/>
</dbReference>
<feature type="region of interest" description="Disordered" evidence="1">
    <location>
        <begin position="1"/>
        <end position="39"/>
    </location>
</feature>
<accession>A0A822GRI7</accession>